<feature type="compositionally biased region" description="Basic and acidic residues" evidence="1">
    <location>
        <begin position="1"/>
        <end position="19"/>
    </location>
</feature>
<keyword evidence="2" id="KW-0472">Membrane</keyword>
<evidence type="ECO:0000256" key="1">
    <source>
        <dbReference type="SAM" id="MobiDB-lite"/>
    </source>
</evidence>
<evidence type="ECO:0000256" key="2">
    <source>
        <dbReference type="SAM" id="Phobius"/>
    </source>
</evidence>
<evidence type="ECO:0000313" key="3">
    <source>
        <dbReference type="EMBL" id="KFD45565.1"/>
    </source>
</evidence>
<proteinExistence type="predicted"/>
<keyword evidence="4" id="KW-1185">Reference proteome</keyword>
<dbReference type="Proteomes" id="UP000030764">
    <property type="component" value="Unassembled WGS sequence"/>
</dbReference>
<dbReference type="AlphaFoldDB" id="A0A085LKR9"/>
<accession>A0A085LKR9</accession>
<feature type="region of interest" description="Disordered" evidence="1">
    <location>
        <begin position="1"/>
        <end position="21"/>
    </location>
</feature>
<reference evidence="3 4" key="1">
    <citation type="journal article" date="2014" name="Nat. Genet.">
        <title>Genome and transcriptome of the porcine whipworm Trichuris suis.</title>
        <authorList>
            <person name="Jex A.R."/>
            <person name="Nejsum P."/>
            <person name="Schwarz E.M."/>
            <person name="Hu L."/>
            <person name="Young N.D."/>
            <person name="Hall R.S."/>
            <person name="Korhonen P.K."/>
            <person name="Liao S."/>
            <person name="Thamsborg S."/>
            <person name="Xia J."/>
            <person name="Xu P."/>
            <person name="Wang S."/>
            <person name="Scheerlinck J.P."/>
            <person name="Hofmann A."/>
            <person name="Sternberg P.W."/>
            <person name="Wang J."/>
            <person name="Gasser R.B."/>
        </authorList>
    </citation>
    <scope>NUCLEOTIDE SEQUENCE [LARGE SCALE GENOMIC DNA]</scope>
    <source>
        <strain evidence="3">DCEP-RM93M</strain>
    </source>
</reference>
<keyword evidence="2" id="KW-0812">Transmembrane</keyword>
<organism evidence="3 4">
    <name type="scientific">Trichuris suis</name>
    <name type="common">pig whipworm</name>
    <dbReference type="NCBI Taxonomy" id="68888"/>
    <lineage>
        <taxon>Eukaryota</taxon>
        <taxon>Metazoa</taxon>
        <taxon>Ecdysozoa</taxon>
        <taxon>Nematoda</taxon>
        <taxon>Enoplea</taxon>
        <taxon>Dorylaimia</taxon>
        <taxon>Trichinellida</taxon>
        <taxon>Trichuridae</taxon>
        <taxon>Trichuris</taxon>
    </lineage>
</organism>
<name>A0A085LKR9_9BILA</name>
<dbReference type="EMBL" id="KL363461">
    <property type="protein sequence ID" value="KFD45565.1"/>
    <property type="molecule type" value="Genomic_DNA"/>
</dbReference>
<feature type="transmembrane region" description="Helical" evidence="2">
    <location>
        <begin position="27"/>
        <end position="46"/>
    </location>
</feature>
<sequence length="75" mass="8748">MLGPKDYRRGHGRRGERDTGTAGCDRLIYVCCDGILLYLMISWLFLKLPILWRRIALRTVAAQRFWARGRQVPTL</sequence>
<evidence type="ECO:0000313" key="4">
    <source>
        <dbReference type="Proteomes" id="UP000030764"/>
    </source>
</evidence>
<protein>
    <submittedName>
        <fullName evidence="3">Uncharacterized protein</fullName>
    </submittedName>
</protein>
<keyword evidence="2" id="KW-1133">Transmembrane helix</keyword>
<gene>
    <name evidence="3" type="ORF">M513_13554</name>
</gene>